<protein>
    <submittedName>
        <fullName evidence="1">Uncharacterized protein</fullName>
    </submittedName>
</protein>
<name>A0A9D4HKP6_DREPO</name>
<accession>A0A9D4HKP6</accession>
<reference evidence="1" key="2">
    <citation type="submission" date="2020-11" db="EMBL/GenBank/DDBJ databases">
        <authorList>
            <person name="McCartney M.A."/>
            <person name="Auch B."/>
            <person name="Kono T."/>
            <person name="Mallez S."/>
            <person name="Becker A."/>
            <person name="Gohl D.M."/>
            <person name="Silverstein K.A.T."/>
            <person name="Koren S."/>
            <person name="Bechman K.B."/>
            <person name="Herman A."/>
            <person name="Abrahante J.E."/>
            <person name="Garbe J."/>
        </authorList>
    </citation>
    <scope>NUCLEOTIDE SEQUENCE</scope>
    <source>
        <strain evidence="1">Duluth1</strain>
        <tissue evidence="1">Whole animal</tissue>
    </source>
</reference>
<dbReference type="EMBL" id="JAIWYP010000013">
    <property type="protein sequence ID" value="KAH3720993.1"/>
    <property type="molecule type" value="Genomic_DNA"/>
</dbReference>
<gene>
    <name evidence="1" type="ORF">DPMN_063905</name>
</gene>
<proteinExistence type="predicted"/>
<keyword evidence="2" id="KW-1185">Reference proteome</keyword>
<reference evidence="1" key="1">
    <citation type="journal article" date="2019" name="bioRxiv">
        <title>The Genome of the Zebra Mussel, Dreissena polymorpha: A Resource for Invasive Species Research.</title>
        <authorList>
            <person name="McCartney M.A."/>
            <person name="Auch B."/>
            <person name="Kono T."/>
            <person name="Mallez S."/>
            <person name="Zhang Y."/>
            <person name="Obille A."/>
            <person name="Becker A."/>
            <person name="Abrahante J.E."/>
            <person name="Garbe J."/>
            <person name="Badalamenti J.P."/>
            <person name="Herman A."/>
            <person name="Mangelson H."/>
            <person name="Liachko I."/>
            <person name="Sullivan S."/>
            <person name="Sone E.D."/>
            <person name="Koren S."/>
            <person name="Silverstein K.A.T."/>
            <person name="Beckman K.B."/>
            <person name="Gohl D.M."/>
        </authorList>
    </citation>
    <scope>NUCLEOTIDE SEQUENCE</scope>
    <source>
        <strain evidence="1">Duluth1</strain>
        <tissue evidence="1">Whole animal</tissue>
    </source>
</reference>
<dbReference type="AlphaFoldDB" id="A0A9D4HKP6"/>
<evidence type="ECO:0000313" key="2">
    <source>
        <dbReference type="Proteomes" id="UP000828390"/>
    </source>
</evidence>
<comment type="caution">
    <text evidence="1">The sequence shown here is derived from an EMBL/GenBank/DDBJ whole genome shotgun (WGS) entry which is preliminary data.</text>
</comment>
<dbReference type="Proteomes" id="UP000828390">
    <property type="component" value="Unassembled WGS sequence"/>
</dbReference>
<organism evidence="1 2">
    <name type="scientific">Dreissena polymorpha</name>
    <name type="common">Zebra mussel</name>
    <name type="synonym">Mytilus polymorpha</name>
    <dbReference type="NCBI Taxonomy" id="45954"/>
    <lineage>
        <taxon>Eukaryota</taxon>
        <taxon>Metazoa</taxon>
        <taxon>Spiralia</taxon>
        <taxon>Lophotrochozoa</taxon>
        <taxon>Mollusca</taxon>
        <taxon>Bivalvia</taxon>
        <taxon>Autobranchia</taxon>
        <taxon>Heteroconchia</taxon>
        <taxon>Euheterodonta</taxon>
        <taxon>Imparidentia</taxon>
        <taxon>Neoheterodontei</taxon>
        <taxon>Myida</taxon>
        <taxon>Dreissenoidea</taxon>
        <taxon>Dreissenidae</taxon>
        <taxon>Dreissena</taxon>
    </lineage>
</organism>
<evidence type="ECO:0000313" key="1">
    <source>
        <dbReference type="EMBL" id="KAH3720993.1"/>
    </source>
</evidence>
<sequence>MVSFRSVWVSISLATRRFSCVHRATLTKRDLTVRCHCSLRLRVRMVSYCMWAARCQAATNQTRTTCHWRSRMVRQC</sequence>